<name>A0A6D2JIQ8_9BRAS</name>
<evidence type="ECO:0000313" key="2">
    <source>
        <dbReference type="EMBL" id="CAA7040920.1"/>
    </source>
</evidence>
<evidence type="ECO:0000256" key="1">
    <source>
        <dbReference type="SAM" id="MobiDB-lite"/>
    </source>
</evidence>
<sequence>MIRNQAASTVPSGHARNTIRCDKIVVTPHGCDKIVVTPHGKPYLPQSQIRNTSYQQPGKQQTWAQLPKQLKFRITPKDIEYLAKRQSNPTEDLKGDQLDSELSSKIKPKC</sequence>
<feature type="region of interest" description="Disordered" evidence="1">
    <location>
        <begin position="83"/>
        <end position="110"/>
    </location>
</feature>
<proteinExistence type="predicted"/>
<reference evidence="2" key="1">
    <citation type="submission" date="2020-01" db="EMBL/GenBank/DDBJ databases">
        <authorList>
            <person name="Mishra B."/>
        </authorList>
    </citation>
    <scope>NUCLEOTIDE SEQUENCE [LARGE SCALE GENOMIC DNA]</scope>
</reference>
<dbReference type="AlphaFoldDB" id="A0A6D2JIQ8"/>
<evidence type="ECO:0000313" key="3">
    <source>
        <dbReference type="Proteomes" id="UP000467841"/>
    </source>
</evidence>
<protein>
    <submittedName>
        <fullName evidence="2">Uncharacterized protein</fullName>
    </submittedName>
</protein>
<dbReference type="Proteomes" id="UP000467841">
    <property type="component" value="Unassembled WGS sequence"/>
</dbReference>
<gene>
    <name evidence="2" type="ORF">MERR_LOCUS28155</name>
</gene>
<accession>A0A6D2JIQ8</accession>
<comment type="caution">
    <text evidence="2">The sequence shown here is derived from an EMBL/GenBank/DDBJ whole genome shotgun (WGS) entry which is preliminary data.</text>
</comment>
<organism evidence="2 3">
    <name type="scientific">Microthlaspi erraticum</name>
    <dbReference type="NCBI Taxonomy" id="1685480"/>
    <lineage>
        <taxon>Eukaryota</taxon>
        <taxon>Viridiplantae</taxon>
        <taxon>Streptophyta</taxon>
        <taxon>Embryophyta</taxon>
        <taxon>Tracheophyta</taxon>
        <taxon>Spermatophyta</taxon>
        <taxon>Magnoliopsida</taxon>
        <taxon>eudicotyledons</taxon>
        <taxon>Gunneridae</taxon>
        <taxon>Pentapetalae</taxon>
        <taxon>rosids</taxon>
        <taxon>malvids</taxon>
        <taxon>Brassicales</taxon>
        <taxon>Brassicaceae</taxon>
        <taxon>Coluteocarpeae</taxon>
        <taxon>Microthlaspi</taxon>
    </lineage>
</organism>
<keyword evidence="3" id="KW-1185">Reference proteome</keyword>
<dbReference type="EMBL" id="CACVBM020001237">
    <property type="protein sequence ID" value="CAA7040920.1"/>
    <property type="molecule type" value="Genomic_DNA"/>
</dbReference>